<organism evidence="1 2">
    <name type="scientific">Mikania micrantha</name>
    <name type="common">bitter vine</name>
    <dbReference type="NCBI Taxonomy" id="192012"/>
    <lineage>
        <taxon>Eukaryota</taxon>
        <taxon>Viridiplantae</taxon>
        <taxon>Streptophyta</taxon>
        <taxon>Embryophyta</taxon>
        <taxon>Tracheophyta</taxon>
        <taxon>Spermatophyta</taxon>
        <taxon>Magnoliopsida</taxon>
        <taxon>eudicotyledons</taxon>
        <taxon>Gunneridae</taxon>
        <taxon>Pentapetalae</taxon>
        <taxon>asterids</taxon>
        <taxon>campanulids</taxon>
        <taxon>Asterales</taxon>
        <taxon>Asteraceae</taxon>
        <taxon>Asteroideae</taxon>
        <taxon>Heliantheae alliance</taxon>
        <taxon>Eupatorieae</taxon>
        <taxon>Mikania</taxon>
    </lineage>
</organism>
<gene>
    <name evidence="1" type="ORF">E3N88_15437</name>
</gene>
<sequence length="81" mass="9146">MNLRKLLVGLYTLKIRWLILIHKRERLFQECFGAFEAVFGAGSARWPVQAAGGRRAGYRCAAMECGLGFRFEESCGVAHPR</sequence>
<evidence type="ECO:0000313" key="2">
    <source>
        <dbReference type="Proteomes" id="UP000326396"/>
    </source>
</evidence>
<dbReference type="AlphaFoldDB" id="A0A5N6NWT0"/>
<evidence type="ECO:0000313" key="1">
    <source>
        <dbReference type="EMBL" id="KAD5507734.1"/>
    </source>
</evidence>
<protein>
    <submittedName>
        <fullName evidence="1">Uncharacterized protein</fullName>
    </submittedName>
</protein>
<keyword evidence="2" id="KW-1185">Reference proteome</keyword>
<comment type="caution">
    <text evidence="1">The sequence shown here is derived from an EMBL/GenBank/DDBJ whole genome shotgun (WGS) entry which is preliminary data.</text>
</comment>
<name>A0A5N6NWT0_9ASTR</name>
<dbReference type="Proteomes" id="UP000326396">
    <property type="component" value="Linkage Group LG16"/>
</dbReference>
<dbReference type="EMBL" id="SZYD01000008">
    <property type="protein sequence ID" value="KAD5507734.1"/>
    <property type="molecule type" value="Genomic_DNA"/>
</dbReference>
<accession>A0A5N6NWT0</accession>
<reference evidence="1 2" key="1">
    <citation type="submission" date="2019-05" db="EMBL/GenBank/DDBJ databases">
        <title>Mikania micrantha, genome provides insights into the molecular mechanism of rapid growth.</title>
        <authorList>
            <person name="Liu B."/>
        </authorList>
    </citation>
    <scope>NUCLEOTIDE SEQUENCE [LARGE SCALE GENOMIC DNA]</scope>
    <source>
        <strain evidence="1">NLD-2019</strain>
        <tissue evidence="1">Leaf</tissue>
    </source>
</reference>
<proteinExistence type="predicted"/>